<keyword evidence="1" id="KW-1133">Transmembrane helix</keyword>
<comment type="caution">
    <text evidence="2">The sequence shown here is derived from an EMBL/GenBank/DDBJ whole genome shotgun (WGS) entry which is preliminary data.</text>
</comment>
<dbReference type="NCBIfam" id="TIGR02532">
    <property type="entry name" value="IV_pilin_GFxxxE"/>
    <property type="match status" value="1"/>
</dbReference>
<dbReference type="EMBL" id="LITT01000062">
    <property type="protein sequence ID" value="OAA83293.1"/>
    <property type="molecule type" value="Genomic_DNA"/>
</dbReference>
<dbReference type="Proteomes" id="UP000077407">
    <property type="component" value="Unassembled WGS sequence"/>
</dbReference>
<feature type="transmembrane region" description="Helical" evidence="1">
    <location>
        <begin position="20"/>
        <end position="41"/>
    </location>
</feature>
<evidence type="ECO:0000313" key="3">
    <source>
        <dbReference type="Proteomes" id="UP000077407"/>
    </source>
</evidence>
<reference evidence="2 3" key="1">
    <citation type="journal article" date="2015" name="Biotechnol. Bioeng.">
        <title>Genome sequence and phenotypic characterization of Caulobacter segnis.</title>
        <authorList>
            <person name="Patel S."/>
            <person name="Fletcher B."/>
            <person name="Scott D.C."/>
            <person name="Ely B."/>
        </authorList>
    </citation>
    <scope>NUCLEOTIDE SEQUENCE [LARGE SCALE GENOMIC DNA]</scope>
    <source>
        <strain evidence="2 3">ERI-2</strain>
    </source>
</reference>
<protein>
    <recommendedName>
        <fullName evidence="4">Prepilin-type N-terminal cleavage/methylation domain-containing protein</fullName>
    </recommendedName>
</protein>
<evidence type="ECO:0008006" key="4">
    <source>
        <dbReference type="Google" id="ProtNLM"/>
    </source>
</evidence>
<dbReference type="OrthoDB" id="1911812at2"/>
<keyword evidence="1" id="KW-0472">Membrane</keyword>
<dbReference type="AlphaFoldDB" id="A0A170NC95"/>
<dbReference type="InterPro" id="IPR016977">
    <property type="entry name" value="ComGF"/>
</dbReference>
<keyword evidence="1" id="KW-0812">Transmembrane</keyword>
<organism evidence="2 3">
    <name type="scientific">Clostridium ljungdahlii</name>
    <dbReference type="NCBI Taxonomy" id="1538"/>
    <lineage>
        <taxon>Bacteria</taxon>
        <taxon>Bacillati</taxon>
        <taxon>Bacillota</taxon>
        <taxon>Clostridia</taxon>
        <taxon>Eubacteriales</taxon>
        <taxon>Clostridiaceae</taxon>
        <taxon>Clostridium</taxon>
    </lineage>
</organism>
<gene>
    <name evidence="2" type="ORF">WY13_03621</name>
</gene>
<dbReference type="RefSeq" id="WP_082848561.1">
    <property type="nucleotide sequence ID" value="NZ_LITT01000062.1"/>
</dbReference>
<evidence type="ECO:0000256" key="1">
    <source>
        <dbReference type="SAM" id="Phobius"/>
    </source>
</evidence>
<accession>A0A170NC95</accession>
<proteinExistence type="predicted"/>
<dbReference type="InterPro" id="IPR012902">
    <property type="entry name" value="N_methyl_site"/>
</dbReference>
<dbReference type="Pfam" id="PF07963">
    <property type="entry name" value="N_methyl"/>
    <property type="match status" value="1"/>
</dbReference>
<name>A0A170NC95_9CLOT</name>
<sequence length="165" mass="19600">MIFIKEIIKSRLDVKKGFTIIEMLMVIALIAAITTTQIIVISKYMRLHREEINYSRENFYVNEAFIIIEYQIKAAKYIDIKNNMIILRRYDDKGYDYIKKDKKSSIIISYGSPDSSTVNNVLKNVENFYVERQGKVFYISINTKKGNLYRRCFAMEREKLKKDSY</sequence>
<dbReference type="Pfam" id="PF15980">
    <property type="entry name" value="ComGF"/>
    <property type="match status" value="1"/>
</dbReference>
<dbReference type="PATRIC" id="fig|1538.10.peg.3699"/>
<evidence type="ECO:0000313" key="2">
    <source>
        <dbReference type="EMBL" id="OAA83293.1"/>
    </source>
</evidence>